<feature type="domain" description="HTH tetR-type" evidence="5">
    <location>
        <begin position="10"/>
        <end position="70"/>
    </location>
</feature>
<evidence type="ECO:0000313" key="6">
    <source>
        <dbReference type="EMBL" id="MDQ0542019.1"/>
    </source>
</evidence>
<feature type="DNA-binding region" description="H-T-H motif" evidence="4">
    <location>
        <begin position="33"/>
        <end position="52"/>
    </location>
</feature>
<gene>
    <name evidence="6" type="ORF">QO001_000927</name>
</gene>
<reference evidence="6" key="1">
    <citation type="submission" date="2023-07" db="EMBL/GenBank/DDBJ databases">
        <title>Genomic Encyclopedia of Type Strains, Phase IV (KMG-IV): sequencing the most valuable type-strain genomes for metagenomic binning, comparative biology and taxonomic classification.</title>
        <authorList>
            <person name="Goeker M."/>
        </authorList>
    </citation>
    <scope>NUCLEOTIDE SEQUENCE</scope>
    <source>
        <strain evidence="6">DSM 19569</strain>
    </source>
</reference>
<dbReference type="InterPro" id="IPR011075">
    <property type="entry name" value="TetR_C"/>
</dbReference>
<name>A0AAJ1TNL5_9HYPH</name>
<dbReference type="InterPro" id="IPR036271">
    <property type="entry name" value="Tet_transcr_reg_TetR-rel_C_sf"/>
</dbReference>
<evidence type="ECO:0000256" key="3">
    <source>
        <dbReference type="ARBA" id="ARBA00023163"/>
    </source>
</evidence>
<dbReference type="PROSITE" id="PS50977">
    <property type="entry name" value="HTH_TETR_2"/>
    <property type="match status" value="1"/>
</dbReference>
<evidence type="ECO:0000256" key="2">
    <source>
        <dbReference type="ARBA" id="ARBA00023125"/>
    </source>
</evidence>
<evidence type="ECO:0000313" key="7">
    <source>
        <dbReference type="Proteomes" id="UP001223420"/>
    </source>
</evidence>
<keyword evidence="3" id="KW-0804">Transcription</keyword>
<sequence length="198" mass="20966">MATARGRPRGFDRDLALERLMQVFWAKGYEGAQLNDLTAAIGVKPPSFYAAFGSKEAAFREAIDLYIATIGAAPMRALDAAATVRAGLRAMLEGSVEVALSAKPGGCLLILGVVNCLPVNEAARAHLLNARRKTVALVADRLRRGVANGELPAGTDIARLAAFFHGIMQAISFQARDGATRAELLALIDPALRALDPD</sequence>
<dbReference type="SUPFAM" id="SSF46689">
    <property type="entry name" value="Homeodomain-like"/>
    <property type="match status" value="1"/>
</dbReference>
<dbReference type="PANTHER" id="PTHR47506">
    <property type="entry name" value="TRANSCRIPTIONAL REGULATORY PROTEIN"/>
    <property type="match status" value="1"/>
</dbReference>
<evidence type="ECO:0000256" key="4">
    <source>
        <dbReference type="PROSITE-ProRule" id="PRU00335"/>
    </source>
</evidence>
<dbReference type="PANTHER" id="PTHR47506:SF1">
    <property type="entry name" value="HTH-TYPE TRANSCRIPTIONAL REGULATOR YJDC"/>
    <property type="match status" value="1"/>
</dbReference>
<dbReference type="AlphaFoldDB" id="A0AAJ1TNL5"/>
<evidence type="ECO:0000259" key="5">
    <source>
        <dbReference type="PROSITE" id="PS50977"/>
    </source>
</evidence>
<dbReference type="SUPFAM" id="SSF48498">
    <property type="entry name" value="Tetracyclin repressor-like, C-terminal domain"/>
    <property type="match status" value="1"/>
</dbReference>
<dbReference type="RefSeq" id="WP_230366638.1">
    <property type="nucleotide sequence ID" value="NZ_JAJALK010000006.1"/>
</dbReference>
<dbReference type="Pfam" id="PF00440">
    <property type="entry name" value="TetR_N"/>
    <property type="match status" value="1"/>
</dbReference>
<keyword evidence="1" id="KW-0805">Transcription regulation</keyword>
<dbReference type="Proteomes" id="UP001223420">
    <property type="component" value="Unassembled WGS sequence"/>
</dbReference>
<dbReference type="Gene3D" id="1.10.10.60">
    <property type="entry name" value="Homeodomain-like"/>
    <property type="match status" value="1"/>
</dbReference>
<organism evidence="6 7">
    <name type="scientific">Methylobacterium brachiatum</name>
    <dbReference type="NCBI Taxonomy" id="269660"/>
    <lineage>
        <taxon>Bacteria</taxon>
        <taxon>Pseudomonadati</taxon>
        <taxon>Pseudomonadota</taxon>
        <taxon>Alphaproteobacteria</taxon>
        <taxon>Hyphomicrobiales</taxon>
        <taxon>Methylobacteriaceae</taxon>
        <taxon>Methylobacterium</taxon>
    </lineage>
</organism>
<dbReference type="Pfam" id="PF16925">
    <property type="entry name" value="TetR_C_13"/>
    <property type="match status" value="1"/>
</dbReference>
<dbReference type="Gene3D" id="1.10.357.10">
    <property type="entry name" value="Tetracycline Repressor, domain 2"/>
    <property type="match status" value="1"/>
</dbReference>
<dbReference type="EMBL" id="JAUSWL010000001">
    <property type="protein sequence ID" value="MDQ0542019.1"/>
    <property type="molecule type" value="Genomic_DNA"/>
</dbReference>
<dbReference type="InterPro" id="IPR001647">
    <property type="entry name" value="HTH_TetR"/>
</dbReference>
<dbReference type="InterPro" id="IPR009057">
    <property type="entry name" value="Homeodomain-like_sf"/>
</dbReference>
<keyword evidence="2 4" id="KW-0238">DNA-binding</keyword>
<dbReference type="GO" id="GO:0003677">
    <property type="term" value="F:DNA binding"/>
    <property type="evidence" value="ECO:0007669"/>
    <property type="project" value="UniProtKB-UniRule"/>
</dbReference>
<comment type="caution">
    <text evidence="6">The sequence shown here is derived from an EMBL/GenBank/DDBJ whole genome shotgun (WGS) entry which is preliminary data.</text>
</comment>
<proteinExistence type="predicted"/>
<accession>A0AAJ1TNL5</accession>
<protein>
    <submittedName>
        <fullName evidence="6">AcrR family transcriptional regulator</fullName>
    </submittedName>
</protein>
<evidence type="ECO:0000256" key="1">
    <source>
        <dbReference type="ARBA" id="ARBA00023015"/>
    </source>
</evidence>